<keyword evidence="1" id="KW-0833">Ubl conjugation pathway</keyword>
<dbReference type="InterPro" id="IPR043454">
    <property type="entry name" value="NPH3/RPT2-like"/>
</dbReference>
<organism evidence="4 5">
    <name type="scientific">Artemisia annua</name>
    <name type="common">Sweet wormwood</name>
    <dbReference type="NCBI Taxonomy" id="35608"/>
    <lineage>
        <taxon>Eukaryota</taxon>
        <taxon>Viridiplantae</taxon>
        <taxon>Streptophyta</taxon>
        <taxon>Embryophyta</taxon>
        <taxon>Tracheophyta</taxon>
        <taxon>Spermatophyta</taxon>
        <taxon>Magnoliopsida</taxon>
        <taxon>eudicotyledons</taxon>
        <taxon>Gunneridae</taxon>
        <taxon>Pentapetalae</taxon>
        <taxon>asterids</taxon>
        <taxon>campanulids</taxon>
        <taxon>Asterales</taxon>
        <taxon>Asteraceae</taxon>
        <taxon>Asteroideae</taxon>
        <taxon>Anthemideae</taxon>
        <taxon>Artemisiinae</taxon>
        <taxon>Artemisia</taxon>
    </lineage>
</organism>
<dbReference type="GO" id="GO:0016567">
    <property type="term" value="P:protein ubiquitination"/>
    <property type="evidence" value="ECO:0007669"/>
    <property type="project" value="UniProtKB-UniPathway"/>
</dbReference>
<dbReference type="AlphaFoldDB" id="A0A2U1KXM9"/>
<dbReference type="Proteomes" id="UP000245207">
    <property type="component" value="Unassembled WGS sequence"/>
</dbReference>
<dbReference type="EMBL" id="PKPP01013061">
    <property type="protein sequence ID" value="PWA41464.1"/>
    <property type="molecule type" value="Genomic_DNA"/>
</dbReference>
<dbReference type="Gene3D" id="2.40.50.150">
    <property type="match status" value="1"/>
</dbReference>
<sequence length="275" mass="31602">MVEVLAFEGAIKGLPQYAQASFAWFCWQYVVSNPRSEPTTSRLYTSEYSCGSESINFYDLDVIGMIFRRLFSACVNTKSIDLANEKSKSASGVFRRSYLDKKSHSFINSDTLPYVGQRIKPRDPYYNMYNEVTSNAFTQELKVAVKNKKQLQKISSNTERMYYTWSGPLMEHFSFVDQLVLSVLTENELLEVNRVDSHAKANVAKIIDDYLAEFARDANMSLIKFADLADMVSSLPRSTHDGIYHAIDMHLKFMEPAQQFGRCRYAMHLICLSWK</sequence>
<dbReference type="UniPathway" id="UPA00143"/>
<evidence type="ECO:0000259" key="3">
    <source>
        <dbReference type="PROSITE" id="PS51649"/>
    </source>
</evidence>
<evidence type="ECO:0000313" key="5">
    <source>
        <dbReference type="Proteomes" id="UP000245207"/>
    </source>
</evidence>
<evidence type="ECO:0000256" key="2">
    <source>
        <dbReference type="PROSITE-ProRule" id="PRU00982"/>
    </source>
</evidence>
<reference evidence="4 5" key="1">
    <citation type="journal article" date="2018" name="Mol. Plant">
        <title>The genome of Artemisia annua provides insight into the evolution of Asteraceae family and artemisinin biosynthesis.</title>
        <authorList>
            <person name="Shen Q."/>
            <person name="Zhang L."/>
            <person name="Liao Z."/>
            <person name="Wang S."/>
            <person name="Yan T."/>
            <person name="Shi P."/>
            <person name="Liu M."/>
            <person name="Fu X."/>
            <person name="Pan Q."/>
            <person name="Wang Y."/>
            <person name="Lv Z."/>
            <person name="Lu X."/>
            <person name="Zhang F."/>
            <person name="Jiang W."/>
            <person name="Ma Y."/>
            <person name="Chen M."/>
            <person name="Hao X."/>
            <person name="Li L."/>
            <person name="Tang Y."/>
            <person name="Lv G."/>
            <person name="Zhou Y."/>
            <person name="Sun X."/>
            <person name="Brodelius P.E."/>
            <person name="Rose J.K.C."/>
            <person name="Tang K."/>
        </authorList>
    </citation>
    <scope>NUCLEOTIDE SEQUENCE [LARGE SCALE GENOMIC DNA]</scope>
    <source>
        <strain evidence="5">cv. Huhao1</strain>
        <tissue evidence="4">Leaf</tissue>
    </source>
</reference>
<proteinExistence type="inferred from homology"/>
<feature type="domain" description="NPH3" evidence="3">
    <location>
        <begin position="203"/>
        <end position="275"/>
    </location>
</feature>
<dbReference type="InterPro" id="IPR014724">
    <property type="entry name" value="RNA_pol_RPB2_OB-fold"/>
</dbReference>
<dbReference type="PROSITE" id="PS51649">
    <property type="entry name" value="NPH3"/>
    <property type="match status" value="1"/>
</dbReference>
<accession>A0A2U1KXM9</accession>
<dbReference type="STRING" id="35608.A0A2U1KXM9"/>
<evidence type="ECO:0000313" key="4">
    <source>
        <dbReference type="EMBL" id="PWA41464.1"/>
    </source>
</evidence>
<dbReference type="PANTHER" id="PTHR32370">
    <property type="entry name" value="OS12G0117600 PROTEIN"/>
    <property type="match status" value="1"/>
</dbReference>
<dbReference type="InterPro" id="IPR027356">
    <property type="entry name" value="NPH3_dom"/>
</dbReference>
<comment type="similarity">
    <text evidence="2">Belongs to the NPH3 family.</text>
</comment>
<protein>
    <submittedName>
        <fullName evidence="4">SKP1/BTB/POZ domain, NPH3 domain protein</fullName>
    </submittedName>
</protein>
<dbReference type="Pfam" id="PF03000">
    <property type="entry name" value="NPH3"/>
    <property type="match status" value="1"/>
</dbReference>
<evidence type="ECO:0000256" key="1">
    <source>
        <dbReference type="ARBA" id="ARBA00022786"/>
    </source>
</evidence>
<dbReference type="GO" id="GO:0003899">
    <property type="term" value="F:DNA-directed RNA polymerase activity"/>
    <property type="evidence" value="ECO:0007669"/>
    <property type="project" value="InterPro"/>
</dbReference>
<comment type="caution">
    <text evidence="4">The sequence shown here is derived from an EMBL/GenBank/DDBJ whole genome shotgun (WGS) entry which is preliminary data.</text>
</comment>
<dbReference type="OrthoDB" id="624345at2759"/>
<name>A0A2U1KXM9_ARTAN</name>
<keyword evidence="5" id="KW-1185">Reference proteome</keyword>
<gene>
    <name evidence="4" type="ORF">CTI12_AA553580</name>
</gene>